<keyword evidence="2" id="KW-1185">Reference proteome</keyword>
<dbReference type="OrthoDB" id="5420970at2"/>
<proteinExistence type="predicted"/>
<accession>A0A5K7ZDK6</accession>
<name>A0A5K7ZDK6_9BACT</name>
<gene>
    <name evidence="1" type="ORF">DSCW_52100</name>
</gene>
<reference evidence="1 2" key="1">
    <citation type="submission" date="2019-11" db="EMBL/GenBank/DDBJ databases">
        <title>Comparative genomics of hydrocarbon-degrading Desulfosarcina strains.</title>
        <authorList>
            <person name="Watanabe M."/>
            <person name="Kojima H."/>
            <person name="Fukui M."/>
        </authorList>
    </citation>
    <scope>NUCLEOTIDE SEQUENCE [LARGE SCALE GENOMIC DNA]</scope>
    <source>
        <strain evidence="1 2">PP31</strain>
    </source>
</reference>
<dbReference type="AlphaFoldDB" id="A0A5K7ZDK6"/>
<dbReference type="KEGG" id="dwd:DSCW_52100"/>
<dbReference type="EMBL" id="AP021875">
    <property type="protein sequence ID" value="BBO77793.1"/>
    <property type="molecule type" value="Genomic_DNA"/>
</dbReference>
<dbReference type="Proteomes" id="UP000427769">
    <property type="component" value="Chromosome"/>
</dbReference>
<protein>
    <submittedName>
        <fullName evidence="1">Uncharacterized protein</fullName>
    </submittedName>
</protein>
<evidence type="ECO:0000313" key="1">
    <source>
        <dbReference type="EMBL" id="BBO77793.1"/>
    </source>
</evidence>
<sequence>MTLKTKCRRHWQSLGISNTERLKDFIAALFVNHEHQKDVLIEIYKLALPEWDRISKIKGYPEIGNEMWSYICQLFQKFDRDHHPDCMPGGAWMNTGFSVNKDLGDWEVSFGNCQVDYTQPIPIQTEVSI</sequence>
<organism evidence="1 2">
    <name type="scientific">Desulfosarcina widdelii</name>
    <dbReference type="NCBI Taxonomy" id="947919"/>
    <lineage>
        <taxon>Bacteria</taxon>
        <taxon>Pseudomonadati</taxon>
        <taxon>Thermodesulfobacteriota</taxon>
        <taxon>Desulfobacteria</taxon>
        <taxon>Desulfobacterales</taxon>
        <taxon>Desulfosarcinaceae</taxon>
        <taxon>Desulfosarcina</taxon>
    </lineage>
</organism>
<dbReference type="RefSeq" id="WP_155306502.1">
    <property type="nucleotide sequence ID" value="NZ_AP021875.1"/>
</dbReference>
<evidence type="ECO:0000313" key="2">
    <source>
        <dbReference type="Proteomes" id="UP000427769"/>
    </source>
</evidence>